<dbReference type="AlphaFoldDB" id="A0AAJ0XGU3"/>
<evidence type="ECO:0000259" key="11">
    <source>
        <dbReference type="Pfam" id="PF01103"/>
    </source>
</evidence>
<evidence type="ECO:0000256" key="1">
    <source>
        <dbReference type="ARBA" id="ARBA00004442"/>
    </source>
</evidence>
<evidence type="ECO:0000256" key="4">
    <source>
        <dbReference type="ARBA" id="ARBA00022452"/>
    </source>
</evidence>
<comment type="caution">
    <text evidence="13">The sequence shown here is derived from an EMBL/GenBank/DDBJ whole genome shotgun (WGS) entry which is preliminary data.</text>
</comment>
<keyword evidence="6" id="KW-0732">Signal</keyword>
<reference evidence="13" key="2">
    <citation type="journal article" date="2020" name="Microorganisms">
        <title>Osmotic Adaptation and Compatible Solute Biosynthesis of Phototrophic Bacteria as Revealed from Genome Analyses.</title>
        <authorList>
            <person name="Imhoff J.F."/>
            <person name="Rahn T."/>
            <person name="Kunzel S."/>
            <person name="Keller A."/>
            <person name="Neulinger S.C."/>
        </authorList>
    </citation>
    <scope>NUCLEOTIDE SEQUENCE</scope>
    <source>
        <strain evidence="13">DSM 4395</strain>
    </source>
</reference>
<dbReference type="Gene3D" id="2.40.160.50">
    <property type="entry name" value="membrane protein fhac: a member of the omp85/tpsb transporter family"/>
    <property type="match status" value="1"/>
</dbReference>
<evidence type="ECO:0000256" key="10">
    <source>
        <dbReference type="ARBA" id="ARBA00093548"/>
    </source>
</evidence>
<dbReference type="GO" id="GO:0097347">
    <property type="term" value="C:TAM protein secretion complex"/>
    <property type="evidence" value="ECO:0007669"/>
    <property type="project" value="TreeGrafter"/>
</dbReference>
<comment type="similarity">
    <text evidence="2">Belongs to the TamA family.</text>
</comment>
<evidence type="ECO:0000256" key="7">
    <source>
        <dbReference type="ARBA" id="ARBA00023136"/>
    </source>
</evidence>
<dbReference type="GO" id="GO:0009306">
    <property type="term" value="P:protein secretion"/>
    <property type="evidence" value="ECO:0007669"/>
    <property type="project" value="TreeGrafter"/>
</dbReference>
<dbReference type="InterPro" id="IPR035243">
    <property type="entry name" value="TamA_POTRA_Dom_1"/>
</dbReference>
<dbReference type="InterPro" id="IPR039910">
    <property type="entry name" value="D15-like"/>
</dbReference>
<evidence type="ECO:0000259" key="12">
    <source>
        <dbReference type="Pfam" id="PF17243"/>
    </source>
</evidence>
<dbReference type="Pfam" id="PF01103">
    <property type="entry name" value="Omp85"/>
    <property type="match status" value="1"/>
</dbReference>
<sequence>MASSRSSVVIRRLSLWASLLMLLPGGVAALNLEVKVTGLEGRLERNVLALLGLYQERGDVEMSVPRLRVLYQRAPEQIREALAPFGLYWVKIASTLTEPSTDAGTWMATFTIDPGEPVKIGRVDYRITGPGAENPLFPKQFPMQVGDALIHADYEKAKSRILNIASDEGYIEADLQRHLVLIDPVAYEAIIEFHLATGEQFYLGEVEFEQDLLAEAFLEKFVNFEPGVIYDPALLLELQGRLIGTEYFDNIEVRPLEDQAGPDREVPIRLLATRNKANVYRVGAGFATDVGPRFSLDYRRRYIGRRGHNLRAEIEISQVEQSALAEYRIPIRDPVQDFMLIRPEFQAFDSETREGDLFKLGIAQSVLTEGGWRRNIGVDYRYEDSSVATNDTDTFNGLVPYLSWSKVKADDPLNTRDGYRINASLHGTSEGLLATSNWLSGQLNYKLIKSLGDKLRVIGRTELGAIWASSVKDVPASQRFFAGGDNSLRGWGFDVLGPNDPVTNKTIGGRYLAVGSLELEHRLVGPWAGAIFTDIGNAFDSDVDQEWEQSVGVGIRYKTPIGPVRVDLAYALTKDPAGFRLHFALGPDL</sequence>
<evidence type="ECO:0000256" key="6">
    <source>
        <dbReference type="ARBA" id="ARBA00022729"/>
    </source>
</evidence>
<comment type="subunit">
    <text evidence="10">Interacts with TamB to form the translocation and assembly module (TAM).</text>
</comment>
<dbReference type="Proteomes" id="UP001296967">
    <property type="component" value="Unassembled WGS sequence"/>
</dbReference>
<evidence type="ECO:0000256" key="3">
    <source>
        <dbReference type="ARBA" id="ARBA00015419"/>
    </source>
</evidence>
<dbReference type="InterPro" id="IPR000184">
    <property type="entry name" value="Bac_surfAg_D15"/>
</dbReference>
<dbReference type="Pfam" id="PF17243">
    <property type="entry name" value="POTRA_TamA_1"/>
    <property type="match status" value="1"/>
</dbReference>
<gene>
    <name evidence="13" type="ORF">CCR82_13255</name>
</gene>
<protein>
    <recommendedName>
        <fullName evidence="3">Translocation and assembly module subunit TamA</fullName>
    </recommendedName>
    <alternativeName>
        <fullName evidence="9">Autotransporter assembly factor TamA</fullName>
    </alternativeName>
</protein>
<evidence type="ECO:0000256" key="9">
    <source>
        <dbReference type="ARBA" id="ARBA00033063"/>
    </source>
</evidence>
<accession>A0AAJ0XGU3</accession>
<evidence type="ECO:0000313" key="13">
    <source>
        <dbReference type="EMBL" id="MBK5931456.1"/>
    </source>
</evidence>
<keyword evidence="7" id="KW-0472">Membrane</keyword>
<evidence type="ECO:0000256" key="2">
    <source>
        <dbReference type="ARBA" id="ARBA00010248"/>
    </source>
</evidence>
<dbReference type="PANTHER" id="PTHR12815:SF47">
    <property type="entry name" value="TRANSLOCATION AND ASSEMBLY MODULE SUBUNIT TAMA"/>
    <property type="match status" value="1"/>
</dbReference>
<feature type="domain" description="TamA POTRA" evidence="12">
    <location>
        <begin position="33"/>
        <end position="114"/>
    </location>
</feature>
<dbReference type="Gene3D" id="3.10.20.310">
    <property type="entry name" value="membrane protein fhac"/>
    <property type="match status" value="3"/>
</dbReference>
<keyword evidence="5" id="KW-0812">Transmembrane</keyword>
<evidence type="ECO:0000313" key="14">
    <source>
        <dbReference type="Proteomes" id="UP001296967"/>
    </source>
</evidence>
<keyword evidence="14" id="KW-1185">Reference proteome</keyword>
<proteinExistence type="inferred from homology"/>
<evidence type="ECO:0000256" key="8">
    <source>
        <dbReference type="ARBA" id="ARBA00023237"/>
    </source>
</evidence>
<name>A0AAJ0XGU3_HALSE</name>
<reference evidence="13" key="1">
    <citation type="submission" date="2017-05" db="EMBL/GenBank/DDBJ databases">
        <authorList>
            <person name="Imhoff J.F."/>
            <person name="Rahn T."/>
            <person name="Kuenzel S."/>
            <person name="Neulinger S.C."/>
        </authorList>
    </citation>
    <scope>NUCLEOTIDE SEQUENCE</scope>
    <source>
        <strain evidence="13">DSM 4395</strain>
    </source>
</reference>
<dbReference type="EMBL" id="NHSF01000065">
    <property type="protein sequence ID" value="MBK5931456.1"/>
    <property type="molecule type" value="Genomic_DNA"/>
</dbReference>
<comment type="subcellular location">
    <subcellularLocation>
        <location evidence="1">Cell outer membrane</location>
    </subcellularLocation>
</comment>
<dbReference type="RefSeq" id="WP_201246293.1">
    <property type="nucleotide sequence ID" value="NZ_NHSF01000065.1"/>
</dbReference>
<dbReference type="PANTHER" id="PTHR12815">
    <property type="entry name" value="SORTING AND ASSEMBLY MACHINERY SAMM50 PROTEIN FAMILY MEMBER"/>
    <property type="match status" value="1"/>
</dbReference>
<organism evidence="13 14">
    <name type="scientific">Halochromatium salexigens</name>
    <name type="common">Chromatium salexigens</name>
    <dbReference type="NCBI Taxonomy" id="49447"/>
    <lineage>
        <taxon>Bacteria</taxon>
        <taxon>Pseudomonadati</taxon>
        <taxon>Pseudomonadota</taxon>
        <taxon>Gammaproteobacteria</taxon>
        <taxon>Chromatiales</taxon>
        <taxon>Chromatiaceae</taxon>
        <taxon>Halochromatium</taxon>
    </lineage>
</organism>
<dbReference type="GO" id="GO:0009279">
    <property type="term" value="C:cell outer membrane"/>
    <property type="evidence" value="ECO:0007669"/>
    <property type="project" value="UniProtKB-SubCell"/>
</dbReference>
<feature type="domain" description="Bacterial surface antigen (D15)" evidence="11">
    <location>
        <begin position="388"/>
        <end position="586"/>
    </location>
</feature>
<keyword evidence="8" id="KW-0998">Cell outer membrane</keyword>
<keyword evidence="4" id="KW-1134">Transmembrane beta strand</keyword>
<evidence type="ECO:0000256" key="5">
    <source>
        <dbReference type="ARBA" id="ARBA00022692"/>
    </source>
</evidence>